<name>A0AA41HHS5_9BURK</name>
<dbReference type="Proteomes" id="UP001155901">
    <property type="component" value="Unassembled WGS sequence"/>
</dbReference>
<evidence type="ECO:0000313" key="4">
    <source>
        <dbReference type="Proteomes" id="UP001162889"/>
    </source>
</evidence>
<evidence type="ECO:0000313" key="1">
    <source>
        <dbReference type="EMBL" id="MBV6325412.1"/>
    </source>
</evidence>
<organism evidence="1 3">
    <name type="scientific">Duganella violaceipulchra</name>
    <dbReference type="NCBI Taxonomy" id="2849652"/>
    <lineage>
        <taxon>Bacteria</taxon>
        <taxon>Pseudomonadati</taxon>
        <taxon>Pseudomonadota</taxon>
        <taxon>Betaproteobacteria</taxon>
        <taxon>Burkholderiales</taxon>
        <taxon>Oxalobacteraceae</taxon>
        <taxon>Telluria group</taxon>
        <taxon>Duganella</taxon>
    </lineage>
</organism>
<protein>
    <submittedName>
        <fullName evidence="1">Uncharacterized protein</fullName>
    </submittedName>
</protein>
<evidence type="ECO:0000313" key="3">
    <source>
        <dbReference type="Proteomes" id="UP001155901"/>
    </source>
</evidence>
<gene>
    <name evidence="1" type="ORF">KVP70_31325</name>
    <name evidence="2" type="ORF">L1274_006381</name>
</gene>
<accession>A0AA41HHS5</accession>
<keyword evidence="4" id="KW-1185">Reference proteome</keyword>
<proteinExistence type="predicted"/>
<reference evidence="2" key="2">
    <citation type="submission" date="2022-03" db="EMBL/GenBank/DDBJ databases">
        <title>Genome Encyclopedia of Bacteria and Archaea VI: Functional Genomics of Type Strains.</title>
        <authorList>
            <person name="Whitman W."/>
        </authorList>
    </citation>
    <scope>NUCLEOTIDE SEQUENCE</scope>
    <source>
        <strain evidence="2">HSC-15S17</strain>
    </source>
</reference>
<sequence>MHPDQQFDDQNLMRAEAILLAHEVARDYFQGELYDRHNNRLQGMTLERQAGDVLDLDEVTVGRLFMIPDGSIVWALKVGENADAPAGLDIQSSNPFLAEDETNSVIAFRDEIGPAMWLDALYIRRLMLTHNAPERLATVSFGLMAITAYRLGFQHISLFAAGMGPLEPNDPDSFIGYDVWPKFGFDAPVIPAELNRFPIRELDSAHTVQEVIAAAPGWWAAHGTGRRMQFDLTAGSRSWNVLLNYLYEALQEQQP</sequence>
<dbReference type="RefSeq" id="WP_217946291.1">
    <property type="nucleotide sequence ID" value="NZ_JAHTGR010000031.1"/>
</dbReference>
<comment type="caution">
    <text evidence="1">The sequence shown here is derived from an EMBL/GenBank/DDBJ whole genome shotgun (WGS) entry which is preliminary data.</text>
</comment>
<dbReference type="EMBL" id="JALJZU010000023">
    <property type="protein sequence ID" value="MCP2012613.1"/>
    <property type="molecule type" value="Genomic_DNA"/>
</dbReference>
<reference evidence="1" key="1">
    <citation type="submission" date="2021-07" db="EMBL/GenBank/DDBJ databases">
        <title>Characterization of violacein-producing bacteria and related species.</title>
        <authorList>
            <person name="Wilson H.S."/>
            <person name="De Leon M.E."/>
        </authorList>
    </citation>
    <scope>NUCLEOTIDE SEQUENCE</scope>
    <source>
        <strain evidence="1">HSC-15S17</strain>
    </source>
</reference>
<dbReference type="EMBL" id="JAHTGR010000031">
    <property type="protein sequence ID" value="MBV6325412.1"/>
    <property type="molecule type" value="Genomic_DNA"/>
</dbReference>
<dbReference type="AlphaFoldDB" id="A0AA41HHS5"/>
<dbReference type="Proteomes" id="UP001162889">
    <property type="component" value="Unassembled WGS sequence"/>
</dbReference>
<evidence type="ECO:0000313" key="2">
    <source>
        <dbReference type="EMBL" id="MCP2012613.1"/>
    </source>
</evidence>